<dbReference type="RefSeq" id="WP_186870050.1">
    <property type="nucleotide sequence ID" value="NZ_JACOOL010000007.1"/>
</dbReference>
<keyword evidence="2" id="KW-0812">Transmembrane</keyword>
<feature type="compositionally biased region" description="Polar residues" evidence="1">
    <location>
        <begin position="212"/>
        <end position="226"/>
    </location>
</feature>
<gene>
    <name evidence="4" type="ORF">H8S33_11040</name>
</gene>
<dbReference type="Proteomes" id="UP000637359">
    <property type="component" value="Unassembled WGS sequence"/>
</dbReference>
<dbReference type="Pfam" id="PF19909">
    <property type="entry name" value="DUF6382"/>
    <property type="match status" value="1"/>
</dbReference>
<evidence type="ECO:0000256" key="2">
    <source>
        <dbReference type="SAM" id="Phobius"/>
    </source>
</evidence>
<evidence type="ECO:0000256" key="1">
    <source>
        <dbReference type="SAM" id="MobiDB-lite"/>
    </source>
</evidence>
<keyword evidence="2" id="KW-1133">Transmembrane helix</keyword>
<dbReference type="Pfam" id="PF00498">
    <property type="entry name" value="FHA"/>
    <property type="match status" value="1"/>
</dbReference>
<dbReference type="InterPro" id="IPR045962">
    <property type="entry name" value="DUF6382"/>
</dbReference>
<dbReference type="PANTHER" id="PTHR23308">
    <property type="entry name" value="NUCLEAR INHIBITOR OF PROTEIN PHOSPHATASE-1"/>
    <property type="match status" value="1"/>
</dbReference>
<comment type="caution">
    <text evidence="4">The sequence shown here is derived from an EMBL/GenBank/DDBJ whole genome shotgun (WGS) entry which is preliminary data.</text>
</comment>
<dbReference type="InterPro" id="IPR008984">
    <property type="entry name" value="SMAD_FHA_dom_sf"/>
</dbReference>
<dbReference type="PROSITE" id="PS50006">
    <property type="entry name" value="FHA_DOMAIN"/>
    <property type="match status" value="1"/>
</dbReference>
<dbReference type="InterPro" id="IPR000253">
    <property type="entry name" value="FHA_dom"/>
</dbReference>
<feature type="transmembrane region" description="Helical" evidence="2">
    <location>
        <begin position="264"/>
        <end position="281"/>
    </location>
</feature>
<evidence type="ECO:0000313" key="4">
    <source>
        <dbReference type="EMBL" id="MBC5637340.1"/>
    </source>
</evidence>
<proteinExistence type="predicted"/>
<feature type="transmembrane region" description="Helical" evidence="2">
    <location>
        <begin position="287"/>
        <end position="307"/>
    </location>
</feature>
<sequence>MGTIYNLGFEYIHQNGKSIVFKEKDGEKLSSNHLHNVQLKMMQSNRIPHLLVMSVENIDFSTKLHYNINSKNKVVSFFRNNNTNMNDYYQLFLSIIKTLENSSSYMLNQDNFILRSDFIYVGENASDVYLAYLPIKDLNKQTTINEDMKQLLTDIAGEVEGLQGNEFKSILTYIKNSSFSLSGLKKLLLELISLRTNVNQFQPVDNYTAQSYGNDTSTSNSSGYKTNDNRQKPSMDNIDEVVPISQRKRKMKKQLPPLSSRHKVYIFAISVILIALTWKLFDMYPIPSILWTCIGLTILVLAAVVIYTKFWRPGVTPIDIPLEEKPQEDRKQNYHVKHANSNNDRTNVQPNIGHSSNPFQQQIEEHSPNFSEITTHQSVAASSIDMSFLTPPHTDDTVLLEDESTVAIHPEETVLALLYRTGEDGQRKTIVINNKNFLIGRNNSSVHYTEESTGVSRIHAEILQIDPTSYGLKDLGSKNGTKLNGNALVPYKVYALNDGDEFIIGKARYSFKWSSTE</sequence>
<reference evidence="4" key="1">
    <citation type="submission" date="2020-08" db="EMBL/GenBank/DDBJ databases">
        <title>Genome public.</title>
        <authorList>
            <person name="Liu C."/>
            <person name="Sun Q."/>
        </authorList>
    </citation>
    <scope>NUCLEOTIDE SEQUENCE</scope>
    <source>
        <strain evidence="4">BX22</strain>
    </source>
</reference>
<dbReference type="SUPFAM" id="SSF49879">
    <property type="entry name" value="SMAD/FHA domain"/>
    <property type="match status" value="1"/>
</dbReference>
<accession>A0A923RIP2</accession>
<dbReference type="Gene3D" id="2.60.200.20">
    <property type="match status" value="1"/>
</dbReference>
<dbReference type="AlphaFoldDB" id="A0A923RIP2"/>
<dbReference type="CDD" id="cd00060">
    <property type="entry name" value="FHA"/>
    <property type="match status" value="1"/>
</dbReference>
<dbReference type="SMART" id="SM00240">
    <property type="entry name" value="FHA"/>
    <property type="match status" value="1"/>
</dbReference>
<evidence type="ECO:0000313" key="5">
    <source>
        <dbReference type="Proteomes" id="UP000637359"/>
    </source>
</evidence>
<feature type="region of interest" description="Disordered" evidence="1">
    <location>
        <begin position="212"/>
        <end position="235"/>
    </location>
</feature>
<dbReference type="EMBL" id="JACOOL010000007">
    <property type="protein sequence ID" value="MBC5637340.1"/>
    <property type="molecule type" value="Genomic_DNA"/>
</dbReference>
<feature type="domain" description="FHA" evidence="3">
    <location>
        <begin position="437"/>
        <end position="488"/>
    </location>
</feature>
<evidence type="ECO:0000259" key="3">
    <source>
        <dbReference type="PROSITE" id="PS50006"/>
    </source>
</evidence>
<organism evidence="4 5">
    <name type="scientific">Ornithinibacillus hominis</name>
    <dbReference type="NCBI Taxonomy" id="2763055"/>
    <lineage>
        <taxon>Bacteria</taxon>
        <taxon>Bacillati</taxon>
        <taxon>Bacillota</taxon>
        <taxon>Bacilli</taxon>
        <taxon>Bacillales</taxon>
        <taxon>Bacillaceae</taxon>
        <taxon>Ornithinibacillus</taxon>
    </lineage>
</organism>
<name>A0A923RIP2_9BACI</name>
<keyword evidence="5" id="KW-1185">Reference proteome</keyword>
<dbReference type="InterPro" id="IPR050923">
    <property type="entry name" value="Cell_Proc_Reg/RNA_Proc"/>
</dbReference>
<protein>
    <submittedName>
        <fullName evidence="4">FHA domain-containing protein</fullName>
    </submittedName>
</protein>
<keyword evidence="2" id="KW-0472">Membrane</keyword>